<sequence length="354" mass="38324">MVEEKKWDVIIIGGGPSGYTAALYLSRATLSVLVLAGVKAGGQLMNTTLVENYPGFKNGIMGPDLMLTMEAQAKTFGAEVRYEDVLRVELVGETKRVWVGDKEIEAKAVIISTGASAKMLDLGEEKWMGKGVSTCAVCDAAFFRDKVVAVVGGGDAAMEDALALAKYAGEVYVIHRRDSFKASKIMQERVTANPKIKIIWKSEVVEVKGSEKLEGIIVKNVETGLTTDIVVDGLFLAIGHFPATELFKGQVDLDEKGFLKTGITNGNAKLWLEGYPTMTSVDGVFGCGDVVDFKYKQAITAAGMGCQAALDTEKYLTGKEIILAGSLGGKMKLSDKELRKAREQFSKQWPRKRS</sequence>
<dbReference type="NCBIfam" id="TIGR01292">
    <property type="entry name" value="TRX_reduct"/>
    <property type="match status" value="1"/>
</dbReference>
<name>A0A0G0Y3B6_9BACT</name>
<evidence type="ECO:0000313" key="10">
    <source>
        <dbReference type="Proteomes" id="UP000034160"/>
    </source>
</evidence>
<dbReference type="PRINTS" id="PR00368">
    <property type="entry name" value="FADPNR"/>
</dbReference>
<dbReference type="PROSITE" id="PS00573">
    <property type="entry name" value="PYRIDINE_REDOX_2"/>
    <property type="match status" value="1"/>
</dbReference>
<comment type="caution">
    <text evidence="9">The sequence shown here is derived from an EMBL/GenBank/DDBJ whole genome shotgun (WGS) entry which is preliminary data.</text>
</comment>
<dbReference type="Proteomes" id="UP000034160">
    <property type="component" value="Unassembled WGS sequence"/>
</dbReference>
<dbReference type="InterPro" id="IPR008255">
    <property type="entry name" value="Pyr_nucl-diS_OxRdtase_2_AS"/>
</dbReference>
<dbReference type="GO" id="GO:0004791">
    <property type="term" value="F:thioredoxin-disulfide reductase (NADPH) activity"/>
    <property type="evidence" value="ECO:0007669"/>
    <property type="project" value="UniProtKB-UniRule"/>
</dbReference>
<gene>
    <name evidence="9" type="ORF">UU93_C0021G0005</name>
</gene>
<dbReference type="EMBL" id="LCCN01000021">
    <property type="protein sequence ID" value="KKS31157.1"/>
    <property type="molecule type" value="Genomic_DNA"/>
</dbReference>
<comment type="similarity">
    <text evidence="6">Belongs to the class-II pyridine nucleotide-disulfide oxidoreductase family.</text>
</comment>
<evidence type="ECO:0000313" key="9">
    <source>
        <dbReference type="EMBL" id="KKS31157.1"/>
    </source>
</evidence>
<evidence type="ECO:0000256" key="1">
    <source>
        <dbReference type="ARBA" id="ARBA00022630"/>
    </source>
</evidence>
<dbReference type="GO" id="GO:0019430">
    <property type="term" value="P:removal of superoxide radicals"/>
    <property type="evidence" value="ECO:0007669"/>
    <property type="project" value="UniProtKB-UniRule"/>
</dbReference>
<dbReference type="InterPro" id="IPR023753">
    <property type="entry name" value="FAD/NAD-binding_dom"/>
</dbReference>
<dbReference type="AlphaFoldDB" id="A0A0G0Y3B6"/>
<dbReference type="PANTHER" id="PTHR48105">
    <property type="entry name" value="THIOREDOXIN REDUCTASE 1-RELATED-RELATED"/>
    <property type="match status" value="1"/>
</dbReference>
<reference evidence="9 10" key="1">
    <citation type="journal article" date="2015" name="Nature">
        <title>rRNA introns, odd ribosomes, and small enigmatic genomes across a large radiation of phyla.</title>
        <authorList>
            <person name="Brown C.T."/>
            <person name="Hug L.A."/>
            <person name="Thomas B.C."/>
            <person name="Sharon I."/>
            <person name="Castelle C.J."/>
            <person name="Singh A."/>
            <person name="Wilkins M.J."/>
            <person name="Williams K.H."/>
            <person name="Banfield J.F."/>
        </authorList>
    </citation>
    <scope>NUCLEOTIDE SEQUENCE [LARGE SCALE GENOMIC DNA]</scope>
</reference>
<feature type="domain" description="FAD/NAD(P)-binding" evidence="8">
    <location>
        <begin position="8"/>
        <end position="305"/>
    </location>
</feature>
<comment type="catalytic activity">
    <reaction evidence="6">
        <text>[thioredoxin]-dithiol + NADP(+) = [thioredoxin]-disulfide + NADPH + H(+)</text>
        <dbReference type="Rhea" id="RHEA:20345"/>
        <dbReference type="Rhea" id="RHEA-COMP:10698"/>
        <dbReference type="Rhea" id="RHEA-COMP:10700"/>
        <dbReference type="ChEBI" id="CHEBI:15378"/>
        <dbReference type="ChEBI" id="CHEBI:29950"/>
        <dbReference type="ChEBI" id="CHEBI:50058"/>
        <dbReference type="ChEBI" id="CHEBI:57783"/>
        <dbReference type="ChEBI" id="CHEBI:58349"/>
        <dbReference type="EC" id="1.8.1.9"/>
    </reaction>
</comment>
<dbReference type="GO" id="GO:0005737">
    <property type="term" value="C:cytoplasm"/>
    <property type="evidence" value="ECO:0007669"/>
    <property type="project" value="InterPro"/>
</dbReference>
<evidence type="ECO:0000256" key="2">
    <source>
        <dbReference type="ARBA" id="ARBA00022827"/>
    </source>
</evidence>
<keyword evidence="5 6" id="KW-0676">Redox-active center</keyword>
<evidence type="ECO:0000256" key="4">
    <source>
        <dbReference type="ARBA" id="ARBA00023157"/>
    </source>
</evidence>
<dbReference type="EC" id="1.8.1.9" evidence="6"/>
<comment type="cofactor">
    <cofactor evidence="7">
        <name>FAD</name>
        <dbReference type="ChEBI" id="CHEBI:57692"/>
    </cofactor>
    <text evidence="7">Binds 1 FAD per subunit.</text>
</comment>
<evidence type="ECO:0000259" key="8">
    <source>
        <dbReference type="Pfam" id="PF07992"/>
    </source>
</evidence>
<comment type="subunit">
    <text evidence="6">Homodimer.</text>
</comment>
<evidence type="ECO:0000256" key="3">
    <source>
        <dbReference type="ARBA" id="ARBA00023002"/>
    </source>
</evidence>
<proteinExistence type="inferred from homology"/>
<dbReference type="PRINTS" id="PR00469">
    <property type="entry name" value="PNDRDTASEII"/>
</dbReference>
<keyword evidence="7" id="KW-0521">NADP</keyword>
<keyword evidence="4" id="KW-1015">Disulfide bond</keyword>
<dbReference type="InterPro" id="IPR050097">
    <property type="entry name" value="Ferredoxin-NADP_redctase_2"/>
</dbReference>
<keyword evidence="1 6" id="KW-0285">Flavoprotein</keyword>
<dbReference type="InterPro" id="IPR005982">
    <property type="entry name" value="Thioredox_Rdtase"/>
</dbReference>
<dbReference type="PATRIC" id="fig|1618356.3.peg.701"/>
<dbReference type="STRING" id="1618356.UU93_C0021G0005"/>
<evidence type="ECO:0000256" key="6">
    <source>
        <dbReference type="RuleBase" id="RU003880"/>
    </source>
</evidence>
<dbReference type="SUPFAM" id="SSF51905">
    <property type="entry name" value="FAD/NAD(P)-binding domain"/>
    <property type="match status" value="1"/>
</dbReference>
<keyword evidence="3 6" id="KW-0560">Oxidoreductase</keyword>
<accession>A0A0G0Y3B6</accession>
<evidence type="ECO:0000256" key="5">
    <source>
        <dbReference type="ARBA" id="ARBA00023284"/>
    </source>
</evidence>
<dbReference type="Gene3D" id="3.50.50.60">
    <property type="entry name" value="FAD/NAD(P)-binding domain"/>
    <property type="match status" value="2"/>
</dbReference>
<keyword evidence="2 6" id="KW-0274">FAD</keyword>
<dbReference type="InterPro" id="IPR036188">
    <property type="entry name" value="FAD/NAD-bd_sf"/>
</dbReference>
<dbReference type="Pfam" id="PF07992">
    <property type="entry name" value="Pyr_redox_2"/>
    <property type="match status" value="1"/>
</dbReference>
<protein>
    <recommendedName>
        <fullName evidence="6">Thioredoxin reductase</fullName>
        <ecNumber evidence="6">1.8.1.9</ecNumber>
    </recommendedName>
</protein>
<organism evidence="9 10">
    <name type="scientific">Candidatus Amesbacteria bacterium GW2011_GWA2_42_12</name>
    <dbReference type="NCBI Taxonomy" id="1618356"/>
    <lineage>
        <taxon>Bacteria</taxon>
        <taxon>Candidatus Amesiibacteriota</taxon>
    </lineage>
</organism>
<evidence type="ECO:0000256" key="7">
    <source>
        <dbReference type="RuleBase" id="RU003881"/>
    </source>
</evidence>